<dbReference type="PANTHER" id="PTHR33258">
    <property type="entry name" value="TRANSPOSASE INSL FOR INSERTION SEQUENCE ELEMENT IS186A-RELATED"/>
    <property type="match status" value="1"/>
</dbReference>
<feature type="domain" description="Transposase IS4-like" evidence="5">
    <location>
        <begin position="157"/>
        <end position="344"/>
    </location>
</feature>
<keyword evidence="4" id="KW-0233">DNA recombination</keyword>
<dbReference type="Proteomes" id="UP000749010">
    <property type="component" value="Unassembled WGS sequence"/>
</dbReference>
<evidence type="ECO:0000259" key="5">
    <source>
        <dbReference type="Pfam" id="PF01609"/>
    </source>
</evidence>
<evidence type="ECO:0000256" key="4">
    <source>
        <dbReference type="ARBA" id="ARBA00023172"/>
    </source>
</evidence>
<evidence type="ECO:0000256" key="1">
    <source>
        <dbReference type="ARBA" id="ARBA00010075"/>
    </source>
</evidence>
<gene>
    <name evidence="6" type="ORF">E4Q23_19730</name>
</gene>
<reference evidence="6 7" key="1">
    <citation type="submission" date="2019-03" db="EMBL/GenBank/DDBJ databases">
        <title>Metabolic reconstructions from genomes of highly enriched 'Candidatus Accumulibacter' and 'Candidatus Competibacter' bioreactor populations.</title>
        <authorList>
            <person name="Annavajhala M.K."/>
            <person name="Welles L."/>
            <person name="Abbas B."/>
            <person name="Sorokin D."/>
            <person name="Park H."/>
            <person name="Van Loosdrecht M."/>
            <person name="Chandran K."/>
        </authorList>
    </citation>
    <scope>NUCLEOTIDE SEQUENCE [LARGE SCALE GENOMIC DNA]</scope>
    <source>
        <strain evidence="6 7">SBR_S</strain>
    </source>
</reference>
<dbReference type="Pfam" id="PF01609">
    <property type="entry name" value="DDE_Tnp_1"/>
    <property type="match status" value="1"/>
</dbReference>
<keyword evidence="2" id="KW-0815">Transposition</keyword>
<dbReference type="InterPro" id="IPR047952">
    <property type="entry name" value="Transpos_IS4"/>
</dbReference>
<dbReference type="InterPro" id="IPR002559">
    <property type="entry name" value="Transposase_11"/>
</dbReference>
<name>A0ABX1U2G6_9PROT</name>
<evidence type="ECO:0000313" key="6">
    <source>
        <dbReference type="EMBL" id="NMQ29796.1"/>
    </source>
</evidence>
<proteinExistence type="inferred from homology"/>
<dbReference type="PANTHER" id="PTHR33258:SF1">
    <property type="entry name" value="TRANSPOSASE INSL FOR INSERTION SEQUENCE ELEMENT IS186A-RELATED"/>
    <property type="match status" value="1"/>
</dbReference>
<sequence length="430" mass="48530">MDTERLTAVMDSLMNQTVLGELLAPVTRALAQVRGTNTVSRVLSMTDFIGLGVLRHLQGMRTLREQVQSLLHCEPGTAQRVPLARSTWSDALSSRRRRAVLGAAMPPLLTEARAVLPDRLAQFPALQGRPVYAMDGTYQSESAHYGRCTPRQGGTDNPKGHALLSFYDVRLGCPTDVHVETRSRHEITLLRDYDQSAQAMTRDKGALWLVDRAFIDATFWDSRKKSLGVTMITRMKSSLSVESTEPLKVADVPANDGVLKDLRITLLSSRQHWRLITFRSRRGHVVEFLTNEFDLAPGVIAFLYSRRWEEEKCFDTWKNDFSLAKAWGASVAAIENQVHLAIVTSLLVALLVHHRMGQHGIVDEKALRKQARRQTSKTDGTDRPDWSAPVFRYTSKVSRQVLRFFKHCFHKPASQALYEAQLRPLLLAYL</sequence>
<protein>
    <submittedName>
        <fullName evidence="6">IS4 family transposase</fullName>
    </submittedName>
</protein>
<evidence type="ECO:0000313" key="7">
    <source>
        <dbReference type="Proteomes" id="UP000749010"/>
    </source>
</evidence>
<comment type="caution">
    <text evidence="6">The sequence shown here is derived from an EMBL/GenBank/DDBJ whole genome shotgun (WGS) entry which is preliminary data.</text>
</comment>
<evidence type="ECO:0000256" key="3">
    <source>
        <dbReference type="ARBA" id="ARBA00023125"/>
    </source>
</evidence>
<comment type="similarity">
    <text evidence="1">Belongs to the transposase 11 family.</text>
</comment>
<dbReference type="EMBL" id="SPMY01000070">
    <property type="protein sequence ID" value="NMQ29796.1"/>
    <property type="molecule type" value="Genomic_DNA"/>
</dbReference>
<keyword evidence="7" id="KW-1185">Reference proteome</keyword>
<dbReference type="NCBIfam" id="NF033592">
    <property type="entry name" value="transpos_IS4_1"/>
    <property type="match status" value="1"/>
</dbReference>
<evidence type="ECO:0000256" key="2">
    <source>
        <dbReference type="ARBA" id="ARBA00022578"/>
    </source>
</evidence>
<keyword evidence="3" id="KW-0238">DNA-binding</keyword>
<organism evidence="6 7">
    <name type="scientific">Candidatus Accumulibacter phosphatis</name>
    <dbReference type="NCBI Taxonomy" id="327160"/>
    <lineage>
        <taxon>Bacteria</taxon>
        <taxon>Pseudomonadati</taxon>
        <taxon>Pseudomonadota</taxon>
        <taxon>Betaproteobacteria</taxon>
        <taxon>Candidatus Accumulibacter</taxon>
    </lineage>
</organism>
<dbReference type="InterPro" id="IPR012337">
    <property type="entry name" value="RNaseH-like_sf"/>
</dbReference>
<accession>A0ABX1U2G6</accession>
<dbReference type="SUPFAM" id="SSF53098">
    <property type="entry name" value="Ribonuclease H-like"/>
    <property type="match status" value="1"/>
</dbReference>